<dbReference type="Proteomes" id="UP000825729">
    <property type="component" value="Unassembled WGS sequence"/>
</dbReference>
<evidence type="ECO:0000313" key="2">
    <source>
        <dbReference type="EMBL" id="KAG9442075.1"/>
    </source>
</evidence>
<evidence type="ECO:0000313" key="3">
    <source>
        <dbReference type="Proteomes" id="UP000825729"/>
    </source>
</evidence>
<protein>
    <submittedName>
        <fullName evidence="2">Uncharacterized protein</fullName>
    </submittedName>
</protein>
<proteinExistence type="predicted"/>
<dbReference type="EMBL" id="JAINDJ010000007">
    <property type="protein sequence ID" value="KAG9442075.1"/>
    <property type="molecule type" value="Genomic_DNA"/>
</dbReference>
<feature type="transmembrane region" description="Helical" evidence="1">
    <location>
        <begin position="94"/>
        <end position="119"/>
    </location>
</feature>
<name>A0AAV7E1L3_ARIFI</name>
<dbReference type="AlphaFoldDB" id="A0AAV7E1L3"/>
<keyword evidence="3" id="KW-1185">Reference proteome</keyword>
<organism evidence="2 3">
    <name type="scientific">Aristolochia fimbriata</name>
    <name type="common">White veined hardy Dutchman's pipe vine</name>
    <dbReference type="NCBI Taxonomy" id="158543"/>
    <lineage>
        <taxon>Eukaryota</taxon>
        <taxon>Viridiplantae</taxon>
        <taxon>Streptophyta</taxon>
        <taxon>Embryophyta</taxon>
        <taxon>Tracheophyta</taxon>
        <taxon>Spermatophyta</taxon>
        <taxon>Magnoliopsida</taxon>
        <taxon>Magnoliidae</taxon>
        <taxon>Piperales</taxon>
        <taxon>Aristolochiaceae</taxon>
        <taxon>Aristolochia</taxon>
    </lineage>
</organism>
<evidence type="ECO:0000256" key="1">
    <source>
        <dbReference type="SAM" id="Phobius"/>
    </source>
</evidence>
<keyword evidence="1" id="KW-1133">Transmembrane helix</keyword>
<gene>
    <name evidence="2" type="ORF">H6P81_017929</name>
</gene>
<reference evidence="2 3" key="1">
    <citation type="submission" date="2021-07" db="EMBL/GenBank/DDBJ databases">
        <title>The Aristolochia fimbriata genome: insights into angiosperm evolution, floral development and chemical biosynthesis.</title>
        <authorList>
            <person name="Jiao Y."/>
        </authorList>
    </citation>
    <scope>NUCLEOTIDE SEQUENCE [LARGE SCALE GENOMIC DNA]</scope>
    <source>
        <strain evidence="2">IBCAS-2021</strain>
        <tissue evidence="2">Leaf</tissue>
    </source>
</reference>
<keyword evidence="1" id="KW-0812">Transmembrane</keyword>
<comment type="caution">
    <text evidence="2">The sequence shown here is derived from an EMBL/GenBank/DDBJ whole genome shotgun (WGS) entry which is preliminary data.</text>
</comment>
<sequence length="154" mass="17577">MGSGWSRRSHQYSGISDGRIEALAIQDANYFPCTTSSTSQVVHGHHKDPSLCIQLFINPRPPKHWEVGVQATENGRLLLPRISRSSQMNISADFFGRSIWIIFWESFCGVYTILLQIFLKGLYGSFFGSLNNLMWKVYMNIAADFFLHDSARLR</sequence>
<accession>A0AAV7E1L3</accession>
<keyword evidence="1" id="KW-0472">Membrane</keyword>